<gene>
    <name evidence="2" type="ORF">WISP_27597</name>
</gene>
<evidence type="ECO:0000313" key="2">
    <source>
        <dbReference type="EMBL" id="KAJ7424685.1"/>
    </source>
</evidence>
<organism evidence="2 3">
    <name type="scientific">Willisornis vidua</name>
    <name type="common">Xingu scale-backed antbird</name>
    <dbReference type="NCBI Taxonomy" id="1566151"/>
    <lineage>
        <taxon>Eukaryota</taxon>
        <taxon>Metazoa</taxon>
        <taxon>Chordata</taxon>
        <taxon>Craniata</taxon>
        <taxon>Vertebrata</taxon>
        <taxon>Euteleostomi</taxon>
        <taxon>Archelosauria</taxon>
        <taxon>Archosauria</taxon>
        <taxon>Dinosauria</taxon>
        <taxon>Saurischia</taxon>
        <taxon>Theropoda</taxon>
        <taxon>Coelurosauria</taxon>
        <taxon>Aves</taxon>
        <taxon>Neognathae</taxon>
        <taxon>Neoaves</taxon>
        <taxon>Telluraves</taxon>
        <taxon>Australaves</taxon>
        <taxon>Passeriformes</taxon>
        <taxon>Thamnophilidae</taxon>
        <taxon>Willisornis</taxon>
    </lineage>
</organism>
<proteinExistence type="predicted"/>
<dbReference type="EMBL" id="WHWB01032637">
    <property type="protein sequence ID" value="KAJ7424685.1"/>
    <property type="molecule type" value="Genomic_DNA"/>
</dbReference>
<comment type="caution">
    <text evidence="2">The sequence shown here is derived from an EMBL/GenBank/DDBJ whole genome shotgun (WGS) entry which is preliminary data.</text>
</comment>
<name>A0ABQ9DSH2_9PASS</name>
<evidence type="ECO:0000256" key="1">
    <source>
        <dbReference type="SAM" id="MobiDB-lite"/>
    </source>
</evidence>
<keyword evidence="3" id="KW-1185">Reference proteome</keyword>
<evidence type="ECO:0008006" key="4">
    <source>
        <dbReference type="Google" id="ProtNLM"/>
    </source>
</evidence>
<sequence>MVQWRAFWTPNAKDLSSSLSGDHPLAVQCLPAIPSHQISDAQQSQPRLVPGGDSPEAFIVTVQARSAVADGSQDSNGGMDKEGDSTDEWVGTNKCTVPSSRGKANTCRRYAQTMPCQERLDQMILEFHFQPDILKENNLVESNTANGEEPNGVCLIGMPYYNSKDFIPYGIEEAKMSIKAIRGLCNVGEPSSLRSGLFRYLDKGLKCSLSKFADDIKLSCVICTPEEWNVIQRNLDKVKWAHGNTMRFNTTKCKVLHLIQENP</sequence>
<protein>
    <recommendedName>
        <fullName evidence="4">Reverse transcriptase domain-containing protein</fullName>
    </recommendedName>
</protein>
<reference evidence="2" key="1">
    <citation type="submission" date="2019-10" db="EMBL/GenBank/DDBJ databases">
        <authorList>
            <person name="Soares A.E.R."/>
            <person name="Aleixo A."/>
            <person name="Schneider P."/>
            <person name="Miyaki C.Y."/>
            <person name="Schneider M.P."/>
            <person name="Mello C."/>
            <person name="Vasconcelos A.T.R."/>
        </authorList>
    </citation>
    <scope>NUCLEOTIDE SEQUENCE</scope>
    <source>
        <tissue evidence="2">Muscle</tissue>
    </source>
</reference>
<dbReference type="Proteomes" id="UP001145742">
    <property type="component" value="Unassembled WGS sequence"/>
</dbReference>
<accession>A0ABQ9DSH2</accession>
<evidence type="ECO:0000313" key="3">
    <source>
        <dbReference type="Proteomes" id="UP001145742"/>
    </source>
</evidence>
<feature type="region of interest" description="Disordered" evidence="1">
    <location>
        <begin position="69"/>
        <end position="94"/>
    </location>
</feature>